<feature type="compositionally biased region" description="Basic and acidic residues" evidence="2">
    <location>
        <begin position="416"/>
        <end position="432"/>
    </location>
</feature>
<evidence type="ECO:0000256" key="1">
    <source>
        <dbReference type="PROSITE-ProRule" id="PRU00175"/>
    </source>
</evidence>
<dbReference type="Proteomes" id="UP000221165">
    <property type="component" value="Unassembled WGS sequence"/>
</dbReference>
<dbReference type="VEuPathDB" id="ToxoDB:CSUI_009996"/>
<evidence type="ECO:0000256" key="2">
    <source>
        <dbReference type="SAM" id="MobiDB-lite"/>
    </source>
</evidence>
<feature type="region of interest" description="Disordered" evidence="2">
    <location>
        <begin position="1"/>
        <end position="26"/>
    </location>
</feature>
<gene>
    <name evidence="4" type="ORF">CSUI_009996</name>
</gene>
<sequence>MCGERGHHIRNCSRSNDPRHQKKVRPATGIPSSFLRDISVDDIPKYAEVYIRKDGSFAVMKDAKQLSSLSYFSSDLDTKIERHVGSSDVAAHLKCPICHHLFSQPVATPCCGESFCRNCLTLAVDGRQLPGSSFSAKSTGCCPSCGKSIDLREVLFNTALQKSVDAIVHSNSSFRDSRSTFSQAGSVLPDSVSSLSTAPPTTVVAAAAVSAAGPGIGSVEATASSAPTCASATSCVKGVKGELPGQSTFTSQVTSSVAAACVKKEKDEELNSPPALSCEPQTIAATKTGEEGSLVKAEDQKKQEPAEPTQYSGVKAGSLCPPVAAVTNGSAAVSVANGSPAGDTHSGHVRSRATACHESKEAKGEEATGSGNGRKTDVQSGLPIGINLKQLQQQQDFAAAYIEQYLQRKQKKRRKAGSESDKSSEKSDSDKVKNKRLARKQ</sequence>
<dbReference type="CDD" id="cd16620">
    <property type="entry name" value="vRING-HC-C4C4_RBBP6"/>
    <property type="match status" value="1"/>
</dbReference>
<proteinExistence type="predicted"/>
<keyword evidence="1" id="KW-0862">Zinc</keyword>
<comment type="caution">
    <text evidence="4">The sequence shown here is derived from an EMBL/GenBank/DDBJ whole genome shotgun (WGS) entry which is preliminary data.</text>
</comment>
<feature type="compositionally biased region" description="Basic and acidic residues" evidence="2">
    <location>
        <begin position="296"/>
        <end position="305"/>
    </location>
</feature>
<feature type="compositionally biased region" description="Basic and acidic residues" evidence="2">
    <location>
        <begin position="355"/>
        <end position="366"/>
    </location>
</feature>
<dbReference type="RefSeq" id="XP_067917917.1">
    <property type="nucleotide sequence ID" value="XM_068070103.1"/>
</dbReference>
<feature type="domain" description="RING-type" evidence="3">
    <location>
        <begin position="95"/>
        <end position="145"/>
    </location>
</feature>
<evidence type="ECO:0000313" key="4">
    <source>
        <dbReference type="EMBL" id="PHJ16187.1"/>
    </source>
</evidence>
<dbReference type="InterPro" id="IPR013083">
    <property type="entry name" value="Znf_RING/FYVE/PHD"/>
</dbReference>
<dbReference type="GeneID" id="94433314"/>
<evidence type="ECO:0000313" key="5">
    <source>
        <dbReference type="Proteomes" id="UP000221165"/>
    </source>
</evidence>
<dbReference type="GO" id="GO:0008270">
    <property type="term" value="F:zinc ion binding"/>
    <property type="evidence" value="ECO:0007669"/>
    <property type="project" value="UniProtKB-KW"/>
</dbReference>
<reference evidence="4 5" key="1">
    <citation type="journal article" date="2017" name="Int. J. Parasitol.">
        <title>The genome of the protozoan parasite Cystoisospora suis and a reverse vaccinology approach to identify vaccine candidates.</title>
        <authorList>
            <person name="Palmieri N."/>
            <person name="Shrestha A."/>
            <person name="Ruttkowski B."/>
            <person name="Beck T."/>
            <person name="Vogl C."/>
            <person name="Tomley F."/>
            <person name="Blake D.P."/>
            <person name="Joachim A."/>
        </authorList>
    </citation>
    <scope>NUCLEOTIDE SEQUENCE [LARGE SCALE GENOMIC DNA]</scope>
    <source>
        <strain evidence="4 5">Wien I</strain>
    </source>
</reference>
<dbReference type="AlphaFoldDB" id="A0A2C6KF71"/>
<dbReference type="Gene3D" id="4.10.60.10">
    <property type="entry name" value="Zinc finger, CCHC-type"/>
    <property type="match status" value="1"/>
</dbReference>
<keyword evidence="5" id="KW-1185">Reference proteome</keyword>
<name>A0A2C6KF71_9APIC</name>
<feature type="region of interest" description="Disordered" evidence="2">
    <location>
        <begin position="288"/>
        <end position="314"/>
    </location>
</feature>
<keyword evidence="1" id="KW-0863">Zinc-finger</keyword>
<dbReference type="SUPFAM" id="SSF57850">
    <property type="entry name" value="RING/U-box"/>
    <property type="match status" value="1"/>
</dbReference>
<protein>
    <submittedName>
        <fullName evidence="4">Zinc c3hc4 type (Ring finger) protein</fullName>
    </submittedName>
</protein>
<dbReference type="PROSITE" id="PS50089">
    <property type="entry name" value="ZF_RING_2"/>
    <property type="match status" value="1"/>
</dbReference>
<dbReference type="EMBL" id="MIGC01006505">
    <property type="protein sequence ID" value="PHJ16187.1"/>
    <property type="molecule type" value="Genomic_DNA"/>
</dbReference>
<feature type="region of interest" description="Disordered" evidence="2">
    <location>
        <begin position="407"/>
        <end position="441"/>
    </location>
</feature>
<dbReference type="OrthoDB" id="106784at2759"/>
<keyword evidence="1" id="KW-0479">Metal-binding</keyword>
<organism evidence="4 5">
    <name type="scientific">Cystoisospora suis</name>
    <dbReference type="NCBI Taxonomy" id="483139"/>
    <lineage>
        <taxon>Eukaryota</taxon>
        <taxon>Sar</taxon>
        <taxon>Alveolata</taxon>
        <taxon>Apicomplexa</taxon>
        <taxon>Conoidasida</taxon>
        <taxon>Coccidia</taxon>
        <taxon>Eucoccidiorida</taxon>
        <taxon>Eimeriorina</taxon>
        <taxon>Sarcocystidae</taxon>
        <taxon>Cystoisospora</taxon>
    </lineage>
</organism>
<feature type="region of interest" description="Disordered" evidence="2">
    <location>
        <begin position="336"/>
        <end position="378"/>
    </location>
</feature>
<dbReference type="Gene3D" id="3.30.40.10">
    <property type="entry name" value="Zinc/RING finger domain, C3HC4 (zinc finger)"/>
    <property type="match status" value="1"/>
</dbReference>
<accession>A0A2C6KF71</accession>
<dbReference type="InterPro" id="IPR001841">
    <property type="entry name" value="Znf_RING"/>
</dbReference>
<evidence type="ECO:0000259" key="3">
    <source>
        <dbReference type="PROSITE" id="PS50089"/>
    </source>
</evidence>